<name>A0A8X6KDF8_TRICU</name>
<dbReference type="Proteomes" id="UP000887116">
    <property type="component" value="Unassembled WGS sequence"/>
</dbReference>
<dbReference type="OrthoDB" id="6426572at2759"/>
<dbReference type="GO" id="GO:0090729">
    <property type="term" value="F:toxin activity"/>
    <property type="evidence" value="ECO:0007669"/>
    <property type="project" value="UniProtKB-KW"/>
</dbReference>
<keyword evidence="8" id="KW-0528">Neurotoxin</keyword>
<evidence type="ECO:0000256" key="12">
    <source>
        <dbReference type="ARBA" id="ARBA00023043"/>
    </source>
</evidence>
<dbReference type="Pfam" id="PF12796">
    <property type="entry name" value="Ank_2"/>
    <property type="match status" value="2"/>
</dbReference>
<evidence type="ECO:0000256" key="1">
    <source>
        <dbReference type="ARBA" id="ARBA00004175"/>
    </source>
</evidence>
<organism evidence="16 17">
    <name type="scientific">Trichonephila clavata</name>
    <name type="common">Joro spider</name>
    <name type="synonym">Nephila clavata</name>
    <dbReference type="NCBI Taxonomy" id="2740835"/>
    <lineage>
        <taxon>Eukaryota</taxon>
        <taxon>Metazoa</taxon>
        <taxon>Ecdysozoa</taxon>
        <taxon>Arthropoda</taxon>
        <taxon>Chelicerata</taxon>
        <taxon>Arachnida</taxon>
        <taxon>Araneae</taxon>
        <taxon>Araneomorphae</taxon>
        <taxon>Entelegynae</taxon>
        <taxon>Araneoidea</taxon>
        <taxon>Nephilidae</taxon>
        <taxon>Trichonephila</taxon>
    </lineage>
</organism>
<keyword evidence="12 15" id="KW-0040">ANK repeat</keyword>
<keyword evidence="9" id="KW-0677">Repeat</keyword>
<dbReference type="GO" id="GO:0044231">
    <property type="term" value="C:host cell presynaptic membrane"/>
    <property type="evidence" value="ECO:0007669"/>
    <property type="project" value="UniProtKB-KW"/>
</dbReference>
<dbReference type="SUPFAM" id="SSF48452">
    <property type="entry name" value="TPR-like"/>
    <property type="match status" value="3"/>
</dbReference>
<dbReference type="SMART" id="SM00248">
    <property type="entry name" value="ANK"/>
    <property type="match status" value="5"/>
</dbReference>
<sequence length="727" mass="82548">MEERIRQALRAISKEENGARAVDILNMSTYFIPTRNIHMDMFSCLCDTEELKAVIRLLKQHSLIESEERSTTYIVKEKVQKTLRKFLKECKKERTVLLKTITLLQTLLKDVTHPSVLDHALSVLAFASEYEDLVEISIALPSIIIMKLMKLNKLVEAYSYGTKAMNFLKNNVGEKHAATLTLQHNLATILSAQGKHAETIKTLQLLYENDKEVSGSEEKTHTLVTGARQLCELSKYDEALHIYQMLIAEGRISDTLDNTILTAWHDYALLLHDMGRLSEAFDILQDVLKQRMKISSVEDNETLQVRCSMAFVLMAQKNYNRALLHYRDVLETRQRLLGKLHPDTLRTRRDIGIVYQYKANYNEALKVLQDVAEKFTQVAGASHPDVLSTRANIATILMHQNKYDEALEISNEVYCKYKETLGENHNETLRVKSNIGGIYLRQIRITEAIETFQEVFDGFSEVFGPNHDLTKEAKATLDVLRIPQTTEKSIHSAAKNGDLHRISNLIQNGADINEEDYIGRKPIHYAALHSHVCVVKCLLKERAMYNMKDFEGKTTLQLADNSEIRKMLILAQYLFKNVKEGNFEVVAQCILENTYIVNIKDKNGYSLLHWATFKQYLEIVRELLSVADARCTSNKGNTPLHIAASTGHTEIAEILIHSINENELQEFINAKTTSGGNTALHVAAKNNDLEMVRCLIKYGASCDVKNANNETPINLANNPTILDLINI</sequence>
<dbReference type="Gene3D" id="1.25.40.10">
    <property type="entry name" value="Tetratricopeptide repeat domain"/>
    <property type="match status" value="3"/>
</dbReference>
<evidence type="ECO:0000256" key="8">
    <source>
        <dbReference type="ARBA" id="ARBA00022699"/>
    </source>
</evidence>
<feature type="repeat" description="ANK" evidence="15">
    <location>
        <begin position="518"/>
        <end position="550"/>
    </location>
</feature>
<evidence type="ECO:0000256" key="4">
    <source>
        <dbReference type="ARBA" id="ARBA00022483"/>
    </source>
</evidence>
<keyword evidence="11" id="KW-0638">Presynaptic neurotoxin</keyword>
<evidence type="ECO:0000256" key="2">
    <source>
        <dbReference type="ARBA" id="ARBA00004613"/>
    </source>
</evidence>
<evidence type="ECO:0000313" key="17">
    <source>
        <dbReference type="Proteomes" id="UP000887116"/>
    </source>
</evidence>
<dbReference type="PANTHER" id="PTHR24173:SF74">
    <property type="entry name" value="ANKYRIN REPEAT DOMAIN-CONTAINING PROTEIN 16"/>
    <property type="match status" value="1"/>
</dbReference>
<dbReference type="Pfam" id="PF13374">
    <property type="entry name" value="TPR_10"/>
    <property type="match status" value="2"/>
</dbReference>
<dbReference type="Pfam" id="PF13857">
    <property type="entry name" value="Ank_5"/>
    <property type="match status" value="1"/>
</dbReference>
<evidence type="ECO:0000256" key="11">
    <source>
        <dbReference type="ARBA" id="ARBA00023028"/>
    </source>
</evidence>
<dbReference type="GO" id="GO:0044218">
    <property type="term" value="C:other organism cell membrane"/>
    <property type="evidence" value="ECO:0007669"/>
    <property type="project" value="UniProtKB-KW"/>
</dbReference>
<dbReference type="GO" id="GO:0006887">
    <property type="term" value="P:exocytosis"/>
    <property type="evidence" value="ECO:0007669"/>
    <property type="project" value="UniProtKB-KW"/>
</dbReference>
<gene>
    <name evidence="16" type="primary">NCL1_29027</name>
    <name evidence="16" type="ORF">TNCT_447451</name>
</gene>
<dbReference type="InterPro" id="IPR036770">
    <property type="entry name" value="Ankyrin_rpt-contain_sf"/>
</dbReference>
<evidence type="ECO:0000256" key="15">
    <source>
        <dbReference type="PROSITE-ProRule" id="PRU00023"/>
    </source>
</evidence>
<proteinExistence type="inferred from homology"/>
<feature type="repeat" description="ANK" evidence="15">
    <location>
        <begin position="635"/>
        <end position="656"/>
    </location>
</feature>
<dbReference type="PANTHER" id="PTHR24173">
    <property type="entry name" value="ANKYRIN REPEAT CONTAINING"/>
    <property type="match status" value="1"/>
</dbReference>
<evidence type="ECO:0000256" key="7">
    <source>
        <dbReference type="ARBA" id="ARBA00022656"/>
    </source>
</evidence>
<dbReference type="InterPro" id="IPR011990">
    <property type="entry name" value="TPR-like_helical_dom_sf"/>
</dbReference>
<evidence type="ECO:0000256" key="10">
    <source>
        <dbReference type="ARBA" id="ARBA00022786"/>
    </source>
</evidence>
<feature type="repeat" description="ANK" evidence="15">
    <location>
        <begin position="485"/>
        <end position="517"/>
    </location>
</feature>
<dbReference type="PROSITE" id="PS50088">
    <property type="entry name" value="ANK_REPEAT"/>
    <property type="match status" value="4"/>
</dbReference>
<evidence type="ECO:0000256" key="3">
    <source>
        <dbReference type="ARBA" id="ARBA00004906"/>
    </source>
</evidence>
<feature type="repeat" description="ANK" evidence="15">
    <location>
        <begin position="675"/>
        <end position="707"/>
    </location>
</feature>
<comment type="similarity">
    <text evidence="14">Belongs to the fem-1 family.</text>
</comment>
<keyword evidence="7" id="KW-0800">Toxin</keyword>
<dbReference type="Gene3D" id="1.25.40.20">
    <property type="entry name" value="Ankyrin repeat-containing domain"/>
    <property type="match status" value="2"/>
</dbReference>
<dbReference type="GO" id="GO:0005576">
    <property type="term" value="C:extracellular region"/>
    <property type="evidence" value="ECO:0007669"/>
    <property type="project" value="UniProtKB-SubCell"/>
</dbReference>
<keyword evidence="13" id="KW-0472">Membrane</keyword>
<dbReference type="PRINTS" id="PR01415">
    <property type="entry name" value="ANKYRIN"/>
</dbReference>
<dbReference type="AlphaFoldDB" id="A0A8X6KDF8"/>
<evidence type="ECO:0000256" key="5">
    <source>
        <dbReference type="ARBA" id="ARBA00022525"/>
    </source>
</evidence>
<keyword evidence="13" id="KW-1053">Target membrane</keyword>
<evidence type="ECO:0000256" key="13">
    <source>
        <dbReference type="ARBA" id="ARBA00023298"/>
    </source>
</evidence>
<comment type="subcellular location">
    <subcellularLocation>
        <location evidence="2">Secreted</location>
    </subcellularLocation>
    <subcellularLocation>
        <location evidence="1">Target cell membrane</location>
    </subcellularLocation>
</comment>
<keyword evidence="6" id="KW-1052">Target cell membrane</keyword>
<evidence type="ECO:0000256" key="14">
    <source>
        <dbReference type="ARBA" id="ARBA00038500"/>
    </source>
</evidence>
<keyword evidence="10" id="KW-0833">Ubl conjugation pathway</keyword>
<dbReference type="EMBL" id="BMAO01020846">
    <property type="protein sequence ID" value="GFQ70279.1"/>
    <property type="molecule type" value="Genomic_DNA"/>
</dbReference>
<reference evidence="16" key="1">
    <citation type="submission" date="2020-07" db="EMBL/GenBank/DDBJ databases">
        <title>Multicomponent nature underlies the extraordinary mechanical properties of spider dragline silk.</title>
        <authorList>
            <person name="Kono N."/>
            <person name="Nakamura H."/>
            <person name="Mori M."/>
            <person name="Yoshida Y."/>
            <person name="Ohtoshi R."/>
            <person name="Malay A.D."/>
            <person name="Moran D.A.P."/>
            <person name="Tomita M."/>
            <person name="Numata K."/>
            <person name="Arakawa K."/>
        </authorList>
    </citation>
    <scope>NUCLEOTIDE SEQUENCE</scope>
</reference>
<comment type="pathway">
    <text evidence="3">Protein modification; protein ubiquitination.</text>
</comment>
<comment type="caution">
    <text evidence="16">The sequence shown here is derived from an EMBL/GenBank/DDBJ whole genome shotgun (WGS) entry which is preliminary data.</text>
</comment>
<dbReference type="InterPro" id="IPR002110">
    <property type="entry name" value="Ankyrin_rpt"/>
</dbReference>
<accession>A0A8X6KDF8</accession>
<evidence type="ECO:0000256" key="9">
    <source>
        <dbReference type="ARBA" id="ARBA00022737"/>
    </source>
</evidence>
<dbReference type="PROSITE" id="PS50297">
    <property type="entry name" value="ANK_REP_REGION"/>
    <property type="match status" value="4"/>
</dbReference>
<evidence type="ECO:0000313" key="16">
    <source>
        <dbReference type="EMBL" id="GFQ70279.1"/>
    </source>
</evidence>
<dbReference type="SUPFAM" id="SSF48403">
    <property type="entry name" value="Ankyrin repeat"/>
    <property type="match status" value="1"/>
</dbReference>
<keyword evidence="5" id="KW-0964">Secreted</keyword>
<protein>
    <submittedName>
        <fullName evidence="16">Ankyrin-1</fullName>
    </submittedName>
</protein>
<keyword evidence="4" id="KW-0268">Exocytosis</keyword>
<evidence type="ECO:0000256" key="6">
    <source>
        <dbReference type="ARBA" id="ARBA00022537"/>
    </source>
</evidence>
<keyword evidence="17" id="KW-1185">Reference proteome</keyword>
<dbReference type="Pfam" id="PF13424">
    <property type="entry name" value="TPR_12"/>
    <property type="match status" value="1"/>
</dbReference>